<evidence type="ECO:0000256" key="5">
    <source>
        <dbReference type="ARBA" id="ARBA00023136"/>
    </source>
</evidence>
<feature type="transmembrane region" description="Helical" evidence="6">
    <location>
        <begin position="57"/>
        <end position="73"/>
    </location>
</feature>
<feature type="transmembrane region" description="Helical" evidence="6">
    <location>
        <begin position="21"/>
        <end position="45"/>
    </location>
</feature>
<keyword evidence="5 6" id="KW-0472">Membrane</keyword>
<feature type="transmembrane region" description="Helical" evidence="6">
    <location>
        <begin position="139"/>
        <end position="161"/>
    </location>
</feature>
<dbReference type="InterPro" id="IPR001851">
    <property type="entry name" value="ABC_transp_permease"/>
</dbReference>
<evidence type="ECO:0000256" key="1">
    <source>
        <dbReference type="ARBA" id="ARBA00004651"/>
    </source>
</evidence>
<comment type="caution">
    <text evidence="7">The sequence shown here is derived from an EMBL/GenBank/DDBJ whole genome shotgun (WGS) entry which is preliminary data.</text>
</comment>
<evidence type="ECO:0000313" key="7">
    <source>
        <dbReference type="EMBL" id="NSJ49182.1"/>
    </source>
</evidence>
<reference evidence="7 8" key="1">
    <citation type="journal article" date="2020" name="Cell Host Microbe">
        <title>Functional and Genomic Variation between Human-Derived Isolates of Lachnospiraceae Reveals Inter- and Intra-Species Diversity.</title>
        <authorList>
            <person name="Sorbara M.T."/>
            <person name="Littmann E.R."/>
            <person name="Fontana E."/>
            <person name="Moody T.U."/>
            <person name="Kohout C.E."/>
            <person name="Gjonbalaj M."/>
            <person name="Eaton V."/>
            <person name="Seok R."/>
            <person name="Leiner I.M."/>
            <person name="Pamer E.G."/>
        </authorList>
    </citation>
    <scope>NUCLEOTIDE SEQUENCE [LARGE SCALE GENOMIC DNA]</scope>
    <source>
        <strain evidence="7 8">MSK.1.17</strain>
    </source>
</reference>
<keyword evidence="3 6" id="KW-0812">Transmembrane</keyword>
<feature type="transmembrane region" description="Helical" evidence="6">
    <location>
        <begin position="80"/>
        <end position="98"/>
    </location>
</feature>
<evidence type="ECO:0000256" key="6">
    <source>
        <dbReference type="SAM" id="Phobius"/>
    </source>
</evidence>
<feature type="transmembrane region" description="Helical" evidence="6">
    <location>
        <begin position="263"/>
        <end position="282"/>
    </location>
</feature>
<comment type="subcellular location">
    <subcellularLocation>
        <location evidence="1">Cell membrane</location>
        <topology evidence="1">Multi-pass membrane protein</topology>
    </subcellularLocation>
</comment>
<dbReference type="PANTHER" id="PTHR32196">
    <property type="entry name" value="ABC TRANSPORTER PERMEASE PROTEIN YPHD-RELATED-RELATED"/>
    <property type="match status" value="1"/>
</dbReference>
<feature type="transmembrane region" description="Helical" evidence="6">
    <location>
        <begin position="104"/>
        <end position="127"/>
    </location>
</feature>
<evidence type="ECO:0000313" key="8">
    <source>
        <dbReference type="Proteomes" id="UP000669239"/>
    </source>
</evidence>
<name>A0ABX2HKG9_9FIRM</name>
<dbReference type="CDD" id="cd06579">
    <property type="entry name" value="TM_PBP1_transp_AraH_like"/>
    <property type="match status" value="1"/>
</dbReference>
<gene>
    <name evidence="7" type="ORF">G5B36_10775</name>
</gene>
<evidence type="ECO:0000256" key="4">
    <source>
        <dbReference type="ARBA" id="ARBA00022989"/>
    </source>
</evidence>
<dbReference type="Pfam" id="PF02653">
    <property type="entry name" value="BPD_transp_2"/>
    <property type="match status" value="1"/>
</dbReference>
<sequence>MEKIMTRTNIKSGQRNIRISLNQYLLELLLLVLIAVMAFASPYFLTPGNFLNILRNISMQGILAFGMTMVIICGEIDLSVSSTVAMSGVMIGLCWGRWGSSGVMPGWLVFLIGILSACAVGTVTGLVNTYFVTKFKMPSMIVTLAMMNVLYGICAMISNGFPVVTFPGWYSTIGAGFTMEVIPNAAIFMLIVFLLIYIIMHKTKLGRDVYASGGNAEAARLSGINVIRTKAVCMVLVQITAVISGIILSSQVMAGNFTFAKDWGMTVISSVIIGGASFNGGIGTMKGTMVGLVFLGVVSNAMTLLNVGEYAQYVVRGSLMIFAVVMNTLQGRKQA</sequence>
<keyword evidence="8" id="KW-1185">Reference proteome</keyword>
<keyword evidence="4 6" id="KW-1133">Transmembrane helix</keyword>
<protein>
    <submittedName>
        <fullName evidence="7">ABC transporter permease</fullName>
    </submittedName>
</protein>
<keyword evidence="2" id="KW-1003">Cell membrane</keyword>
<feature type="transmembrane region" description="Helical" evidence="6">
    <location>
        <begin position="231"/>
        <end position="251"/>
    </location>
</feature>
<feature type="transmembrane region" description="Helical" evidence="6">
    <location>
        <begin position="289"/>
        <end position="307"/>
    </location>
</feature>
<organism evidence="7 8">
    <name type="scientific">Enterocloster aldenensis</name>
    <dbReference type="NCBI Taxonomy" id="358742"/>
    <lineage>
        <taxon>Bacteria</taxon>
        <taxon>Bacillati</taxon>
        <taxon>Bacillota</taxon>
        <taxon>Clostridia</taxon>
        <taxon>Lachnospirales</taxon>
        <taxon>Lachnospiraceae</taxon>
        <taxon>Enterocloster</taxon>
    </lineage>
</organism>
<dbReference type="EMBL" id="JAAITT010000013">
    <property type="protein sequence ID" value="NSJ49182.1"/>
    <property type="molecule type" value="Genomic_DNA"/>
</dbReference>
<evidence type="ECO:0000256" key="2">
    <source>
        <dbReference type="ARBA" id="ARBA00022475"/>
    </source>
</evidence>
<accession>A0ABX2HKG9</accession>
<evidence type="ECO:0000256" key="3">
    <source>
        <dbReference type="ARBA" id="ARBA00022692"/>
    </source>
</evidence>
<feature type="transmembrane region" description="Helical" evidence="6">
    <location>
        <begin position="181"/>
        <end position="200"/>
    </location>
</feature>
<dbReference type="RefSeq" id="WP_173906052.1">
    <property type="nucleotide sequence ID" value="NZ_JAAITT010000013.1"/>
</dbReference>
<proteinExistence type="predicted"/>
<dbReference type="Proteomes" id="UP000669239">
    <property type="component" value="Unassembled WGS sequence"/>
</dbReference>